<reference evidence="2" key="1">
    <citation type="submission" date="2022-07" db="EMBL/GenBank/DDBJ databases">
        <authorList>
            <person name="Macas J."/>
            <person name="Novak P."/>
            <person name="Neumann P."/>
        </authorList>
    </citation>
    <scope>NUCLEOTIDE SEQUENCE</scope>
</reference>
<evidence type="ECO:0000313" key="3">
    <source>
        <dbReference type="Proteomes" id="UP001152523"/>
    </source>
</evidence>
<feature type="region of interest" description="Disordered" evidence="1">
    <location>
        <begin position="1"/>
        <end position="23"/>
    </location>
</feature>
<proteinExistence type="predicted"/>
<dbReference type="AlphaFoldDB" id="A0AAV0GKC1"/>
<sequence length="158" mass="16355">MSSTDPQSSVAPEVSTTMSAPVSTAAATGEPAFIEPIPSAAESFSSQSQFFEPVISQVAPLRSSPSFSVSDGVAWVPPVFNWSPTRPTIFNPPGSSFEDRPAATPFFSSARVPSVEPSGSSFVGPTFAGAPGTSICHLEPGLLNSLDGPVEELKSQTH</sequence>
<keyword evidence="3" id="KW-1185">Reference proteome</keyword>
<gene>
    <name evidence="2" type="ORF">CEPIT_LOCUS43884</name>
</gene>
<evidence type="ECO:0000313" key="2">
    <source>
        <dbReference type="EMBL" id="CAH9147629.1"/>
    </source>
</evidence>
<accession>A0AAV0GKC1</accession>
<dbReference type="EMBL" id="CAMAPF010001136">
    <property type="protein sequence ID" value="CAH9147629.1"/>
    <property type="molecule type" value="Genomic_DNA"/>
</dbReference>
<comment type="caution">
    <text evidence="2">The sequence shown here is derived from an EMBL/GenBank/DDBJ whole genome shotgun (WGS) entry which is preliminary data.</text>
</comment>
<organism evidence="2 3">
    <name type="scientific">Cuscuta epithymum</name>
    <dbReference type="NCBI Taxonomy" id="186058"/>
    <lineage>
        <taxon>Eukaryota</taxon>
        <taxon>Viridiplantae</taxon>
        <taxon>Streptophyta</taxon>
        <taxon>Embryophyta</taxon>
        <taxon>Tracheophyta</taxon>
        <taxon>Spermatophyta</taxon>
        <taxon>Magnoliopsida</taxon>
        <taxon>eudicotyledons</taxon>
        <taxon>Gunneridae</taxon>
        <taxon>Pentapetalae</taxon>
        <taxon>asterids</taxon>
        <taxon>lamiids</taxon>
        <taxon>Solanales</taxon>
        <taxon>Convolvulaceae</taxon>
        <taxon>Cuscuteae</taxon>
        <taxon>Cuscuta</taxon>
        <taxon>Cuscuta subgen. Cuscuta</taxon>
    </lineage>
</organism>
<name>A0AAV0GKC1_9ASTE</name>
<protein>
    <submittedName>
        <fullName evidence="2">Uncharacterized protein</fullName>
    </submittedName>
</protein>
<dbReference type="Proteomes" id="UP001152523">
    <property type="component" value="Unassembled WGS sequence"/>
</dbReference>
<evidence type="ECO:0000256" key="1">
    <source>
        <dbReference type="SAM" id="MobiDB-lite"/>
    </source>
</evidence>